<dbReference type="EMBL" id="GBRH01212039">
    <property type="protein sequence ID" value="JAD85856.1"/>
    <property type="molecule type" value="Transcribed_RNA"/>
</dbReference>
<sequence>MAPSKKALLWFPYRSMGSTFSNRCGNWMKPVLSPSLESSMKHIAARRYCELLM</sequence>
<reference evidence="1" key="2">
    <citation type="journal article" date="2015" name="Data Brief">
        <title>Shoot transcriptome of the giant reed, Arundo donax.</title>
        <authorList>
            <person name="Barrero R.A."/>
            <person name="Guerrero F.D."/>
            <person name="Moolhuijzen P."/>
            <person name="Goolsby J.A."/>
            <person name="Tidwell J."/>
            <person name="Bellgard S.E."/>
            <person name="Bellgard M.I."/>
        </authorList>
    </citation>
    <scope>NUCLEOTIDE SEQUENCE</scope>
    <source>
        <tissue evidence="1">Shoot tissue taken approximately 20 cm above the soil surface</tissue>
    </source>
</reference>
<organism evidence="1">
    <name type="scientific">Arundo donax</name>
    <name type="common">Giant reed</name>
    <name type="synonym">Donax arundinaceus</name>
    <dbReference type="NCBI Taxonomy" id="35708"/>
    <lineage>
        <taxon>Eukaryota</taxon>
        <taxon>Viridiplantae</taxon>
        <taxon>Streptophyta</taxon>
        <taxon>Embryophyta</taxon>
        <taxon>Tracheophyta</taxon>
        <taxon>Spermatophyta</taxon>
        <taxon>Magnoliopsida</taxon>
        <taxon>Liliopsida</taxon>
        <taxon>Poales</taxon>
        <taxon>Poaceae</taxon>
        <taxon>PACMAD clade</taxon>
        <taxon>Arundinoideae</taxon>
        <taxon>Arundineae</taxon>
        <taxon>Arundo</taxon>
    </lineage>
</organism>
<reference evidence="1" key="1">
    <citation type="submission" date="2014-09" db="EMBL/GenBank/DDBJ databases">
        <authorList>
            <person name="Magalhaes I.L.F."/>
            <person name="Oliveira U."/>
            <person name="Santos F.R."/>
            <person name="Vidigal T.H.D.A."/>
            <person name="Brescovit A.D."/>
            <person name="Santos A.J."/>
        </authorList>
    </citation>
    <scope>NUCLEOTIDE SEQUENCE</scope>
    <source>
        <tissue evidence="1">Shoot tissue taken approximately 20 cm above the soil surface</tissue>
    </source>
</reference>
<proteinExistence type="predicted"/>
<protein>
    <submittedName>
        <fullName evidence="1">Uncharacterized protein</fullName>
    </submittedName>
</protein>
<evidence type="ECO:0000313" key="1">
    <source>
        <dbReference type="EMBL" id="JAD85856.1"/>
    </source>
</evidence>
<accession>A0A0A9DDD7</accession>
<dbReference type="AlphaFoldDB" id="A0A0A9DDD7"/>
<name>A0A0A9DDD7_ARUDO</name>